<comment type="catalytic activity">
    <reaction evidence="7">
        <text>[protein-PII]-L-tyrosine + UTP = [protein-PII]-uridylyl-L-tyrosine + diphosphate</text>
        <dbReference type="Rhea" id="RHEA:13673"/>
        <dbReference type="Rhea" id="RHEA-COMP:12147"/>
        <dbReference type="Rhea" id="RHEA-COMP:12148"/>
        <dbReference type="ChEBI" id="CHEBI:33019"/>
        <dbReference type="ChEBI" id="CHEBI:46398"/>
        <dbReference type="ChEBI" id="CHEBI:46858"/>
        <dbReference type="ChEBI" id="CHEBI:90602"/>
        <dbReference type="EC" id="2.7.7.59"/>
    </reaction>
</comment>
<comment type="caution">
    <text evidence="7">Lacks conserved residue(s) required for the propagation of feature annotation.</text>
</comment>
<keyword evidence="5 7" id="KW-0460">Magnesium</keyword>
<keyword evidence="6 7" id="KW-0511">Multifunctional enzyme</keyword>
<accession>A0ABU8E2V5</accession>
<feature type="domain" description="HD" evidence="10">
    <location>
        <begin position="452"/>
        <end position="553"/>
    </location>
</feature>
<dbReference type="InterPro" id="IPR045865">
    <property type="entry name" value="ACT-like_dom_sf"/>
</dbReference>
<evidence type="ECO:0000256" key="3">
    <source>
        <dbReference type="ARBA" id="ARBA00022737"/>
    </source>
</evidence>
<dbReference type="SUPFAM" id="SSF109604">
    <property type="entry name" value="HD-domain/PDEase-like"/>
    <property type="match status" value="1"/>
</dbReference>
<feature type="domain" description="ACT" evidence="9">
    <location>
        <begin position="638"/>
        <end position="721"/>
    </location>
</feature>
<evidence type="ECO:0000256" key="8">
    <source>
        <dbReference type="SAM" id="MobiDB-lite"/>
    </source>
</evidence>
<comment type="activity regulation">
    <text evidence="7">Uridylyltransferase (UTase) activity is inhibited by glutamine, while glutamine activates uridylyl-removing (UR) activity.</text>
</comment>
<evidence type="ECO:0000256" key="1">
    <source>
        <dbReference type="ARBA" id="ARBA00022679"/>
    </source>
</evidence>
<evidence type="ECO:0000313" key="12">
    <source>
        <dbReference type="Proteomes" id="UP001373496"/>
    </source>
</evidence>
<feature type="region of interest" description="Uridylyltransferase" evidence="7">
    <location>
        <begin position="1"/>
        <end position="337"/>
    </location>
</feature>
<proteinExistence type="inferred from homology"/>
<dbReference type="Pfam" id="PF08335">
    <property type="entry name" value="GlnD_UR_UTase"/>
    <property type="match status" value="1"/>
</dbReference>
<evidence type="ECO:0000259" key="10">
    <source>
        <dbReference type="PROSITE" id="PS51831"/>
    </source>
</evidence>
<dbReference type="CDD" id="cd04900">
    <property type="entry name" value="ACT_UUR-like_1"/>
    <property type="match status" value="1"/>
</dbReference>
<dbReference type="EC" id="3.1.4.-" evidence="7"/>
<feature type="region of interest" description="Disordered" evidence="8">
    <location>
        <begin position="602"/>
        <end position="625"/>
    </location>
</feature>
<feature type="domain" description="ACT" evidence="9">
    <location>
        <begin position="746"/>
        <end position="821"/>
    </location>
</feature>
<evidence type="ECO:0000313" key="11">
    <source>
        <dbReference type="EMBL" id="MEI4277974.1"/>
    </source>
</evidence>
<dbReference type="PROSITE" id="PS51671">
    <property type="entry name" value="ACT"/>
    <property type="match status" value="2"/>
</dbReference>
<name>A0ABU8E2V5_9ACTN</name>
<evidence type="ECO:0000256" key="5">
    <source>
        <dbReference type="ARBA" id="ARBA00022842"/>
    </source>
</evidence>
<dbReference type="GO" id="GO:0008773">
    <property type="term" value="F:[protein-PII] uridylyltransferase activity"/>
    <property type="evidence" value="ECO:0007669"/>
    <property type="project" value="UniProtKB-EC"/>
</dbReference>
<feature type="region of interest" description="Disordered" evidence="8">
    <location>
        <begin position="1"/>
        <end position="48"/>
    </location>
</feature>
<comment type="similarity">
    <text evidence="7">Belongs to the GlnD family.</text>
</comment>
<keyword evidence="3" id="KW-0677">Repeat</keyword>
<dbReference type="NCBIfam" id="NF002895">
    <property type="entry name" value="PRK03381.1"/>
    <property type="match status" value="1"/>
</dbReference>
<keyword evidence="2 7" id="KW-0548">Nucleotidyltransferase</keyword>
<comment type="caution">
    <text evidence="11">The sequence shown here is derived from an EMBL/GenBank/DDBJ whole genome shotgun (WGS) entry which is preliminary data.</text>
</comment>
<comment type="catalytic activity">
    <reaction evidence="7">
        <text>[protein-PII]-uridylyl-L-tyrosine + H2O = [protein-PII]-L-tyrosine + UMP + H(+)</text>
        <dbReference type="Rhea" id="RHEA:48600"/>
        <dbReference type="Rhea" id="RHEA-COMP:12147"/>
        <dbReference type="Rhea" id="RHEA-COMP:12148"/>
        <dbReference type="ChEBI" id="CHEBI:15377"/>
        <dbReference type="ChEBI" id="CHEBI:15378"/>
        <dbReference type="ChEBI" id="CHEBI:46858"/>
        <dbReference type="ChEBI" id="CHEBI:57865"/>
        <dbReference type="ChEBI" id="CHEBI:90602"/>
    </reaction>
</comment>
<comment type="function">
    <text evidence="7">Modifies, by uridylylation and deuridylylation, the PII regulatory proteins (GlnB and homologs), in response to the nitrogen status of the cell that GlnD senses through the glutamine level. Under low glutamine levels, catalyzes the conversion of the PII proteins and UTP to PII-UMP and PPi, while under higher glutamine levels, GlnD hydrolyzes PII-UMP to PII and UMP (deuridylylation). Thus, controls uridylylation state and activity of the PII proteins, and plays an important role in the regulation of nitrogen metabolism.</text>
</comment>
<dbReference type="Gene3D" id="1.10.3090.10">
    <property type="entry name" value="cca-adding enzyme, domain 2"/>
    <property type="match status" value="1"/>
</dbReference>
<evidence type="ECO:0000256" key="2">
    <source>
        <dbReference type="ARBA" id="ARBA00022695"/>
    </source>
</evidence>
<dbReference type="PIRSF" id="PIRSF006288">
    <property type="entry name" value="PII_uridyltransf"/>
    <property type="match status" value="1"/>
</dbReference>
<dbReference type="InterPro" id="IPR043519">
    <property type="entry name" value="NT_sf"/>
</dbReference>
<gene>
    <name evidence="7" type="primary">glnD</name>
    <name evidence="11" type="ORF">UXQ13_05800</name>
</gene>
<dbReference type="InterPro" id="IPR002912">
    <property type="entry name" value="ACT_dom"/>
</dbReference>
<dbReference type="HAMAP" id="MF_00277">
    <property type="entry name" value="PII_uridylyl_transf"/>
    <property type="match status" value="1"/>
</dbReference>
<dbReference type="PANTHER" id="PTHR47320:SF1">
    <property type="entry name" value="BIFUNCTIONAL URIDYLYLTRANSFERASE_URIDYLYL-REMOVING ENZYME"/>
    <property type="match status" value="1"/>
</dbReference>
<dbReference type="PROSITE" id="PS51831">
    <property type="entry name" value="HD"/>
    <property type="match status" value="1"/>
</dbReference>
<keyword evidence="4 7" id="KW-0378">Hydrolase</keyword>
<dbReference type="Proteomes" id="UP001373496">
    <property type="component" value="Unassembled WGS sequence"/>
</dbReference>
<dbReference type="PANTHER" id="PTHR47320">
    <property type="entry name" value="BIFUNCTIONAL URIDYLYLTRANSFERASE/URIDYLYL-REMOVING ENZYME"/>
    <property type="match status" value="1"/>
</dbReference>
<protein>
    <recommendedName>
        <fullName evidence="7">Bifunctional uridylyltransferase/uridylyl-removing enzyme</fullName>
        <shortName evidence="7">UTase/UR</shortName>
    </recommendedName>
    <alternativeName>
        <fullName evidence="7">Bifunctional [protein-PII] modification enzyme</fullName>
    </alternativeName>
    <alternativeName>
        <fullName evidence="7">Bifunctional nitrogen sensor protein</fullName>
    </alternativeName>
    <domain>
        <recommendedName>
            <fullName evidence="7">[Protein-PII] uridylyltransferase</fullName>
            <shortName evidence="7">PII uridylyltransferase</shortName>
            <shortName evidence="7">UTase</shortName>
            <ecNumber evidence="7">2.7.7.59</ecNumber>
        </recommendedName>
    </domain>
    <domain>
        <recommendedName>
            <fullName evidence="7">[Protein-PII]-UMP uridylyl-removing enzyme</fullName>
            <shortName evidence="7">UR</shortName>
            <ecNumber evidence="7">3.1.4.-</ecNumber>
        </recommendedName>
    </domain>
</protein>
<dbReference type="EC" id="2.7.7.59" evidence="7"/>
<reference evidence="11 12" key="1">
    <citation type="submission" date="2024-03" db="EMBL/GenBank/DDBJ databases">
        <title>Draft genome sequence of Klenkia terrae.</title>
        <authorList>
            <person name="Duangmal K."/>
            <person name="Chantavorakit T."/>
        </authorList>
    </citation>
    <scope>NUCLEOTIDE SEQUENCE [LARGE SCALE GENOMIC DNA]</scope>
    <source>
        <strain evidence="11 12">JCM 17786</strain>
    </source>
</reference>
<keyword evidence="1 7" id="KW-0808">Transferase</keyword>
<dbReference type="InterPro" id="IPR013546">
    <property type="entry name" value="PII_UdlTrfase/GS_AdlTrfase"/>
</dbReference>
<dbReference type="SUPFAM" id="SSF81301">
    <property type="entry name" value="Nucleotidyltransferase"/>
    <property type="match status" value="1"/>
</dbReference>
<dbReference type="Pfam" id="PF01966">
    <property type="entry name" value="HD"/>
    <property type="match status" value="1"/>
</dbReference>
<evidence type="ECO:0000256" key="6">
    <source>
        <dbReference type="ARBA" id="ARBA00023268"/>
    </source>
</evidence>
<keyword evidence="12" id="KW-1185">Reference proteome</keyword>
<dbReference type="InterPro" id="IPR006674">
    <property type="entry name" value="HD_domain"/>
</dbReference>
<sequence length="824" mass="87261">MRPTAPADGVAPPLRGTAAAHPEEEPVVDPAPAPQDPQDDAPRPHDLGALDRAGRVAALDGWLAGLLAGAVAAAPAQKVRRGQSAPEPGTGIALVAVGSLGRREPAPYGDLDLVLVHDGRPAIAAVADALWYPIWDAGHQLDHSVRTVAEAVQVAGTDVKAGLGLLDARLVAGDAELAAGLRTATLAGWRQSASRLLPELRDLRRGRIRTVGELGFLLEPDLKEAYGGLREGQVLRALSLAQLVDQPPADAEEAYAFLVDVRDELRRRTRRATDVLVRQEQAGVADALALADDDVLLRRVSLAGRRLAFVADEAWRRVDAALVRRPRARYRRVQREPLAEGVVRQGDEVVLAREARPAADPGLVLRAAAAAAHADLRLSPYTLKVLAVHAPPLPEPWTAEVRWSFLRLLASGRSAVPVLEQLDQEGLLVRMLPEWDHVRSLPQRHPWHRFTVDRHLVEAAAAGAELTRDVDRPDLLLVGALLHDIGKGRPGDHSEVGGVLVRGIAARMGFPPADVDVLVAMVRFHLVLPDVATHRDLDDPATIDRVVETIGGDGALLQLLHALAQADGAATSSSAWSPWKAHLVAALVGRVAARLGSTAVPEPVLEPSDPQVEAPAPEIPGPTRPVTVGVEDVVDGQQVTIGAPDRPGLFSVCAGVLALNQLDVRAARVTVDAGYATSVFAVRPRFGRPPVPGILADAVRAAMEGTLPLGERLAQRERDYSQDGSRGAPPRVAWFDAEATGAANTLVEVRAADRTGLLYRLTAALAAEGLDVRGATVETLGADAVDAFYLADPSGTPVDEGQRERAARSLLAAASGTAPDPAPR</sequence>
<dbReference type="RefSeq" id="WP_225234935.1">
    <property type="nucleotide sequence ID" value="NZ_JBAPLV010000004.1"/>
</dbReference>
<organism evidence="11 12">
    <name type="scientific">Klenkia terrae</name>
    <dbReference type="NCBI Taxonomy" id="1052259"/>
    <lineage>
        <taxon>Bacteria</taxon>
        <taxon>Bacillati</taxon>
        <taxon>Actinomycetota</taxon>
        <taxon>Actinomycetes</taxon>
        <taxon>Geodermatophilales</taxon>
        <taxon>Geodermatophilaceae</taxon>
        <taxon>Klenkia</taxon>
    </lineage>
</organism>
<evidence type="ECO:0000256" key="7">
    <source>
        <dbReference type="HAMAP-Rule" id="MF_00277"/>
    </source>
</evidence>
<feature type="region of interest" description="Disordered" evidence="8">
    <location>
        <begin position="794"/>
        <end position="824"/>
    </location>
</feature>
<dbReference type="SUPFAM" id="SSF55021">
    <property type="entry name" value="ACT-like"/>
    <property type="match status" value="2"/>
</dbReference>
<dbReference type="InterPro" id="IPR003607">
    <property type="entry name" value="HD/PDEase_dom"/>
</dbReference>
<dbReference type="SMART" id="SM00471">
    <property type="entry name" value="HDc"/>
    <property type="match status" value="1"/>
</dbReference>
<evidence type="ECO:0000259" key="9">
    <source>
        <dbReference type="PROSITE" id="PS51671"/>
    </source>
</evidence>
<dbReference type="CDD" id="cd04899">
    <property type="entry name" value="ACT_ACR-UUR-like_2"/>
    <property type="match status" value="1"/>
</dbReference>
<comment type="cofactor">
    <cofactor evidence="7">
        <name>Mg(2+)</name>
        <dbReference type="ChEBI" id="CHEBI:18420"/>
    </cofactor>
</comment>
<evidence type="ECO:0000256" key="4">
    <source>
        <dbReference type="ARBA" id="ARBA00022801"/>
    </source>
</evidence>
<dbReference type="EMBL" id="JBAPLV010000004">
    <property type="protein sequence ID" value="MEI4277974.1"/>
    <property type="molecule type" value="Genomic_DNA"/>
</dbReference>
<comment type="domain">
    <text evidence="7">Has four distinct domains: an N-terminal nucleotidyltransferase (NT) domain responsible for UTase activity, a central HD domain that encodes UR activity, and two C-terminal ACT domains that seem to have a role in glutamine sensing.</text>
</comment>
<dbReference type="CDD" id="cd05401">
    <property type="entry name" value="NT_GlnE_GlnD_like"/>
    <property type="match status" value="1"/>
</dbReference>
<dbReference type="InterPro" id="IPR010043">
    <property type="entry name" value="UTase/UR"/>
</dbReference>